<dbReference type="InterPro" id="IPR029063">
    <property type="entry name" value="SAM-dependent_MTases_sf"/>
</dbReference>
<dbReference type="CDD" id="cd02440">
    <property type="entry name" value="AdoMet_MTases"/>
    <property type="match status" value="1"/>
</dbReference>
<gene>
    <name evidence="4" type="ORF">ITI46_05290</name>
</gene>
<proteinExistence type="predicted"/>
<keyword evidence="5" id="KW-1185">Reference proteome</keyword>
<dbReference type="Proteomes" id="UP001519064">
    <property type="component" value="Unassembled WGS sequence"/>
</dbReference>
<comment type="caution">
    <text evidence="4">The sequence shown here is derived from an EMBL/GenBank/DDBJ whole genome shotgun (WGS) entry which is preliminary data.</text>
</comment>
<evidence type="ECO:0000256" key="1">
    <source>
        <dbReference type="ARBA" id="ARBA00022603"/>
    </source>
</evidence>
<dbReference type="EMBL" id="JADKMA010000016">
    <property type="protein sequence ID" value="MBO8191109.1"/>
    <property type="molecule type" value="Genomic_DNA"/>
</dbReference>
<keyword evidence="1 4" id="KW-0489">Methyltransferase</keyword>
<dbReference type="SUPFAM" id="SSF53335">
    <property type="entry name" value="S-adenosyl-L-methionine-dependent methyltransferases"/>
    <property type="match status" value="1"/>
</dbReference>
<dbReference type="Pfam" id="PF01596">
    <property type="entry name" value="Methyltransf_3"/>
    <property type="match status" value="1"/>
</dbReference>
<evidence type="ECO:0000256" key="3">
    <source>
        <dbReference type="ARBA" id="ARBA00022691"/>
    </source>
</evidence>
<reference evidence="4 5" key="1">
    <citation type="submission" date="2020-11" db="EMBL/GenBank/DDBJ databases">
        <title>Streptomyces spirodelae sp. nov., isolated from duckweed.</title>
        <authorList>
            <person name="Saimee Y."/>
            <person name="Duangmal K."/>
        </authorList>
    </citation>
    <scope>NUCLEOTIDE SEQUENCE [LARGE SCALE GENOMIC DNA]</scope>
    <source>
        <strain evidence="4 5">S16-07</strain>
    </source>
</reference>
<keyword evidence="3" id="KW-0949">S-adenosyl-L-methionine</keyword>
<evidence type="ECO:0000256" key="2">
    <source>
        <dbReference type="ARBA" id="ARBA00022679"/>
    </source>
</evidence>
<dbReference type="InterPro" id="IPR050362">
    <property type="entry name" value="Cation-dep_OMT"/>
</dbReference>
<organism evidence="4 5">
    <name type="scientific">Streptomyces oryzae</name>
    <dbReference type="NCBI Taxonomy" id="1434886"/>
    <lineage>
        <taxon>Bacteria</taxon>
        <taxon>Bacillati</taxon>
        <taxon>Actinomycetota</taxon>
        <taxon>Actinomycetes</taxon>
        <taxon>Kitasatosporales</taxon>
        <taxon>Streptomycetaceae</taxon>
        <taxon>Streptomyces</taxon>
    </lineage>
</organism>
<sequence>MATQIAATEELLAYVEAVSPAEDEVLGALRTLTAELPGGTAMQVPAAEARFLSLLIQLTGASTVVEIGTFTGYSTLCMARALPEGGHVITCDVNKKWTDIAAEYWERAQVADRIDLRLGDARETLAGLREERGAGSVDLVFIDADKKGYPAYYEASLELVRPGGLLVLDNTLFFGRVVDPAADDPDTVAIRQVNELVRSDERVEACLLPVADGMTLARKKAG</sequence>
<dbReference type="PANTHER" id="PTHR10509:SF14">
    <property type="entry name" value="CAFFEOYL-COA O-METHYLTRANSFERASE 3-RELATED"/>
    <property type="match status" value="1"/>
</dbReference>
<dbReference type="PANTHER" id="PTHR10509">
    <property type="entry name" value="O-METHYLTRANSFERASE-RELATED"/>
    <property type="match status" value="1"/>
</dbReference>
<dbReference type="PROSITE" id="PS51682">
    <property type="entry name" value="SAM_OMT_I"/>
    <property type="match status" value="1"/>
</dbReference>
<keyword evidence="2" id="KW-0808">Transferase</keyword>
<dbReference type="GO" id="GO:0008168">
    <property type="term" value="F:methyltransferase activity"/>
    <property type="evidence" value="ECO:0007669"/>
    <property type="project" value="UniProtKB-KW"/>
</dbReference>
<dbReference type="InterPro" id="IPR002935">
    <property type="entry name" value="SAM_O-MeTrfase"/>
</dbReference>
<dbReference type="RefSeq" id="WP_209238206.1">
    <property type="nucleotide sequence ID" value="NZ_JADKMA010000016.1"/>
</dbReference>
<accession>A0ABS3X706</accession>
<dbReference type="GO" id="GO:0032259">
    <property type="term" value="P:methylation"/>
    <property type="evidence" value="ECO:0007669"/>
    <property type="project" value="UniProtKB-KW"/>
</dbReference>
<evidence type="ECO:0000313" key="4">
    <source>
        <dbReference type="EMBL" id="MBO8191109.1"/>
    </source>
</evidence>
<dbReference type="Gene3D" id="3.40.50.150">
    <property type="entry name" value="Vaccinia Virus protein VP39"/>
    <property type="match status" value="1"/>
</dbReference>
<protein>
    <submittedName>
        <fullName evidence="4">Class I SAM-dependent methyltransferase</fullName>
    </submittedName>
</protein>
<name>A0ABS3X706_9ACTN</name>
<evidence type="ECO:0000313" key="5">
    <source>
        <dbReference type="Proteomes" id="UP001519064"/>
    </source>
</evidence>